<sequence>MVSGILLCDDIDMDAMHKVGQVSNSWSHVGDQSTASSTSLSASGRDISHPYLNELFSKHAFEEEHNAGPEESVEDKTANAGVTVVDGHAVFNHCGISESSTQGGGEDALAATHLGTPELPSLKKEYDNNIDEMGSSKEEFPPIPD</sequence>
<feature type="compositionally biased region" description="Basic and acidic residues" evidence="1">
    <location>
        <begin position="134"/>
        <end position="145"/>
    </location>
</feature>
<dbReference type="Proteomes" id="UP001064489">
    <property type="component" value="Chromosome 6"/>
</dbReference>
<keyword evidence="3" id="KW-1185">Reference proteome</keyword>
<gene>
    <name evidence="2" type="ORF">LWI28_027973</name>
</gene>
<feature type="compositionally biased region" description="Low complexity" evidence="1">
    <location>
        <begin position="33"/>
        <end position="43"/>
    </location>
</feature>
<dbReference type="AlphaFoldDB" id="A0AAD5P1K6"/>
<feature type="region of interest" description="Disordered" evidence="1">
    <location>
        <begin position="24"/>
        <end position="44"/>
    </location>
</feature>
<accession>A0AAD5P1K6</accession>
<reference evidence="2" key="1">
    <citation type="journal article" date="2022" name="Plant J.">
        <title>Strategies of tolerance reflected in two North American maple genomes.</title>
        <authorList>
            <person name="McEvoy S.L."/>
            <person name="Sezen U.U."/>
            <person name="Trouern-Trend A."/>
            <person name="McMahon S.M."/>
            <person name="Schaberg P.G."/>
            <person name="Yang J."/>
            <person name="Wegrzyn J.L."/>
            <person name="Swenson N.G."/>
        </authorList>
    </citation>
    <scope>NUCLEOTIDE SEQUENCE</scope>
    <source>
        <strain evidence="2">91603</strain>
    </source>
</reference>
<protein>
    <submittedName>
        <fullName evidence="2">Uncharacterized protein</fullName>
    </submittedName>
</protein>
<feature type="region of interest" description="Disordered" evidence="1">
    <location>
        <begin position="97"/>
        <end position="145"/>
    </location>
</feature>
<dbReference type="EMBL" id="JAJSOW010000004">
    <property type="protein sequence ID" value="KAI9192811.1"/>
    <property type="molecule type" value="Genomic_DNA"/>
</dbReference>
<name>A0AAD5P1K6_ACENE</name>
<organism evidence="2 3">
    <name type="scientific">Acer negundo</name>
    <name type="common">Box elder</name>
    <dbReference type="NCBI Taxonomy" id="4023"/>
    <lineage>
        <taxon>Eukaryota</taxon>
        <taxon>Viridiplantae</taxon>
        <taxon>Streptophyta</taxon>
        <taxon>Embryophyta</taxon>
        <taxon>Tracheophyta</taxon>
        <taxon>Spermatophyta</taxon>
        <taxon>Magnoliopsida</taxon>
        <taxon>eudicotyledons</taxon>
        <taxon>Gunneridae</taxon>
        <taxon>Pentapetalae</taxon>
        <taxon>rosids</taxon>
        <taxon>malvids</taxon>
        <taxon>Sapindales</taxon>
        <taxon>Sapindaceae</taxon>
        <taxon>Hippocastanoideae</taxon>
        <taxon>Acereae</taxon>
        <taxon>Acer</taxon>
    </lineage>
</organism>
<evidence type="ECO:0000256" key="1">
    <source>
        <dbReference type="SAM" id="MobiDB-lite"/>
    </source>
</evidence>
<proteinExistence type="predicted"/>
<reference evidence="2" key="2">
    <citation type="submission" date="2023-02" db="EMBL/GenBank/DDBJ databases">
        <authorList>
            <person name="Swenson N.G."/>
            <person name="Wegrzyn J.L."/>
            <person name="Mcevoy S.L."/>
        </authorList>
    </citation>
    <scope>NUCLEOTIDE SEQUENCE</scope>
    <source>
        <strain evidence="2">91603</strain>
        <tissue evidence="2">Leaf</tissue>
    </source>
</reference>
<comment type="caution">
    <text evidence="2">The sequence shown here is derived from an EMBL/GenBank/DDBJ whole genome shotgun (WGS) entry which is preliminary data.</text>
</comment>
<evidence type="ECO:0000313" key="2">
    <source>
        <dbReference type="EMBL" id="KAI9192811.1"/>
    </source>
</evidence>
<evidence type="ECO:0000313" key="3">
    <source>
        <dbReference type="Proteomes" id="UP001064489"/>
    </source>
</evidence>